<evidence type="ECO:0008006" key="4">
    <source>
        <dbReference type="Google" id="ProtNLM"/>
    </source>
</evidence>
<organism evidence="2 3">
    <name type="scientific">Streptococcus cristatus</name>
    <dbReference type="NCBI Taxonomy" id="45634"/>
    <lineage>
        <taxon>Bacteria</taxon>
        <taxon>Bacillati</taxon>
        <taxon>Bacillota</taxon>
        <taxon>Bacilli</taxon>
        <taxon>Lactobacillales</taxon>
        <taxon>Streptococcaceae</taxon>
        <taxon>Streptococcus</taxon>
    </lineage>
</organism>
<feature type="coiled-coil region" evidence="1">
    <location>
        <begin position="28"/>
        <end position="55"/>
    </location>
</feature>
<name>A0A428GVY2_STRCR</name>
<reference evidence="2 3" key="1">
    <citation type="submission" date="2018-11" db="EMBL/GenBank/DDBJ databases">
        <title>Species Designations Belie Phenotypic and Genotypic Heterogeneity in Oral Streptococci.</title>
        <authorList>
            <person name="Velsko I."/>
        </authorList>
    </citation>
    <scope>NUCLEOTIDE SEQUENCE [LARGE SCALE GENOMIC DNA]</scope>
    <source>
        <strain evidence="2 3">A54</strain>
    </source>
</reference>
<sequence length="142" mass="15919">MVEIIDNDLYAQNARNCQLSGDQKKQEADNVGSKIERLEAAKKILDEQLVLLNGKIDGAENLFNGSAGDMSPAGNWKGDLKKECKFHFERGITNLTDMENNYQDTLKNINGELVKLKASQLDLLGAAQSFWDQAQSWWNSIQ</sequence>
<gene>
    <name evidence="2" type="ORF">D8794_04045</name>
</gene>
<evidence type="ECO:0000313" key="3">
    <source>
        <dbReference type="Proteomes" id="UP000277890"/>
    </source>
</evidence>
<dbReference type="AlphaFoldDB" id="A0A428GVY2"/>
<dbReference type="RefSeq" id="WP_125371860.1">
    <property type="nucleotide sequence ID" value="NZ_RJPO01000015.1"/>
</dbReference>
<protein>
    <recommendedName>
        <fullName evidence="4">DUF5082 domain-containing protein</fullName>
    </recommendedName>
</protein>
<dbReference type="EMBL" id="RJPQ01000003">
    <property type="protein sequence ID" value="RSJ86633.1"/>
    <property type="molecule type" value="Genomic_DNA"/>
</dbReference>
<comment type="caution">
    <text evidence="2">The sequence shown here is derived from an EMBL/GenBank/DDBJ whole genome shotgun (WGS) entry which is preliminary data.</text>
</comment>
<accession>A0A428GVY2</accession>
<evidence type="ECO:0000256" key="1">
    <source>
        <dbReference type="SAM" id="Coils"/>
    </source>
</evidence>
<keyword evidence="1" id="KW-0175">Coiled coil</keyword>
<evidence type="ECO:0000313" key="2">
    <source>
        <dbReference type="EMBL" id="RSJ86633.1"/>
    </source>
</evidence>
<dbReference type="Proteomes" id="UP000277890">
    <property type="component" value="Unassembled WGS sequence"/>
</dbReference>
<proteinExistence type="predicted"/>